<organism evidence="3 4">
    <name type="scientific">Mycobacterium paraterrae</name>
    <dbReference type="NCBI Taxonomy" id="577492"/>
    <lineage>
        <taxon>Bacteria</taxon>
        <taxon>Bacillati</taxon>
        <taxon>Actinomycetota</taxon>
        <taxon>Actinomycetes</taxon>
        <taxon>Mycobacteriales</taxon>
        <taxon>Mycobacteriaceae</taxon>
        <taxon>Mycobacterium</taxon>
    </lineage>
</organism>
<sequence>MITLKANRSSGSAVQVVLAAVLAVVVAATLWWGFVRENAPLGPPGIRVEADFTGQPEGPAPRRFDGGQPASVIASPDDEGDRLRIEHGRLTYRPTTDGSAAAFYSSPDLGSSVKGIGARFVFRPGAGTPGAITLVVSRGIEHRVPPMTRPLAINFVVTPINWNIAVSRTDTSPLEVVGANSFKHPLTVDGKTAYDARLTINGDQVTVDLPGTHQVVTDPRISEWQGSYATFELFSNHGTTDSIGAFEKIWATGSRG</sequence>
<accession>A0ABY3VT59</accession>
<proteinExistence type="predicted"/>
<keyword evidence="2" id="KW-1133">Transmembrane helix</keyword>
<name>A0ABY3VT59_9MYCO</name>
<dbReference type="EMBL" id="CP092488">
    <property type="protein sequence ID" value="UMB70714.1"/>
    <property type="molecule type" value="Genomic_DNA"/>
</dbReference>
<evidence type="ECO:0000256" key="1">
    <source>
        <dbReference type="SAM" id="MobiDB-lite"/>
    </source>
</evidence>
<dbReference type="Proteomes" id="UP001055336">
    <property type="component" value="Chromosome"/>
</dbReference>
<feature type="transmembrane region" description="Helical" evidence="2">
    <location>
        <begin position="12"/>
        <end position="34"/>
    </location>
</feature>
<keyword evidence="4" id="KW-1185">Reference proteome</keyword>
<evidence type="ECO:0000313" key="3">
    <source>
        <dbReference type="EMBL" id="UMB70714.1"/>
    </source>
</evidence>
<dbReference type="RefSeq" id="WP_240262475.1">
    <property type="nucleotide sequence ID" value="NZ_CP092488.2"/>
</dbReference>
<keyword evidence="2" id="KW-0812">Transmembrane</keyword>
<feature type="region of interest" description="Disordered" evidence="1">
    <location>
        <begin position="52"/>
        <end position="78"/>
    </location>
</feature>
<evidence type="ECO:0000256" key="2">
    <source>
        <dbReference type="SAM" id="Phobius"/>
    </source>
</evidence>
<reference evidence="3" key="1">
    <citation type="submission" date="2022-08" db="EMBL/GenBank/DDBJ databases">
        <title>Whole genome sequencing of non-tuberculosis mycobacteria type-strains.</title>
        <authorList>
            <person name="Igarashi Y."/>
            <person name="Osugi A."/>
            <person name="Mitarai S."/>
        </authorList>
    </citation>
    <scope>NUCLEOTIDE SEQUENCE</scope>
    <source>
        <strain evidence="3">DSM 45127</strain>
    </source>
</reference>
<keyword evidence="2" id="KW-0472">Membrane</keyword>
<evidence type="ECO:0000313" key="4">
    <source>
        <dbReference type="Proteomes" id="UP001055336"/>
    </source>
</evidence>
<protein>
    <submittedName>
        <fullName evidence="3">Uncharacterized protein</fullName>
    </submittedName>
</protein>
<gene>
    <name evidence="3" type="ORF">MKK62_05245</name>
</gene>